<name>A0ABV2GFF2_9BACL</name>
<dbReference type="Gene3D" id="3.40.50.1000">
    <property type="entry name" value="HAD superfamily/HAD-like"/>
    <property type="match status" value="1"/>
</dbReference>
<dbReference type="Gene3D" id="1.10.150.240">
    <property type="entry name" value="Putative phosphatase, domain 2"/>
    <property type="match status" value="1"/>
</dbReference>
<evidence type="ECO:0000313" key="1">
    <source>
        <dbReference type="EMBL" id="MET3576864.1"/>
    </source>
</evidence>
<keyword evidence="2" id="KW-1185">Reference proteome</keyword>
<evidence type="ECO:0000313" key="2">
    <source>
        <dbReference type="Proteomes" id="UP001549099"/>
    </source>
</evidence>
<dbReference type="PANTHER" id="PTHR43434">
    <property type="entry name" value="PHOSPHOGLYCOLATE PHOSPHATASE"/>
    <property type="match status" value="1"/>
</dbReference>
<accession>A0ABV2GFF2</accession>
<dbReference type="SFLD" id="SFLDG01129">
    <property type="entry name" value="C1.5:_HAD__Beta-PGM__Phosphata"/>
    <property type="match status" value="1"/>
</dbReference>
<dbReference type="EMBL" id="JBEPLW010000037">
    <property type="protein sequence ID" value="MET3576864.1"/>
    <property type="molecule type" value="Genomic_DNA"/>
</dbReference>
<keyword evidence="1" id="KW-0378">Hydrolase</keyword>
<dbReference type="InterPro" id="IPR036412">
    <property type="entry name" value="HAD-like_sf"/>
</dbReference>
<gene>
    <name evidence="1" type="ORF">ABID49_002796</name>
</gene>
<proteinExistence type="predicted"/>
<dbReference type="Proteomes" id="UP001549099">
    <property type="component" value="Unassembled WGS sequence"/>
</dbReference>
<sequence>MKADSIIFDLDGTLWDSRKAVAESWTQVIRETPGVQGEVTEDDLTKTMGLLIEEIGEILFGDLEEEKRTALMDACVRHENDRVAETGGVLYPGLEEALEELSRRFRLFIVSNCQDGYIEAFFKAHGLEGFFEDYENPGRTGLPKGDNIRLVVERNGLKGPVYVGDTEGDRKAARQAGVPFVWAAYGFGDPEEWDAKIGRIGELSAMLEKPRSD</sequence>
<dbReference type="SUPFAM" id="SSF56784">
    <property type="entry name" value="HAD-like"/>
    <property type="match status" value="1"/>
</dbReference>
<organism evidence="1 2">
    <name type="scientific">Bhargavaea ullalensis</name>
    <dbReference type="NCBI Taxonomy" id="1265685"/>
    <lineage>
        <taxon>Bacteria</taxon>
        <taxon>Bacillati</taxon>
        <taxon>Bacillota</taxon>
        <taxon>Bacilli</taxon>
        <taxon>Bacillales</taxon>
        <taxon>Caryophanaceae</taxon>
        <taxon>Bhargavaea</taxon>
    </lineage>
</organism>
<dbReference type="GO" id="GO:0008967">
    <property type="term" value="F:phosphoglycolate phosphatase activity"/>
    <property type="evidence" value="ECO:0007669"/>
    <property type="project" value="UniProtKB-EC"/>
</dbReference>
<dbReference type="InterPro" id="IPR023198">
    <property type="entry name" value="PGP-like_dom2"/>
</dbReference>
<comment type="caution">
    <text evidence="1">The sequence shown here is derived from an EMBL/GenBank/DDBJ whole genome shotgun (WGS) entry which is preliminary data.</text>
</comment>
<dbReference type="InterPro" id="IPR006439">
    <property type="entry name" value="HAD-SF_hydro_IA"/>
</dbReference>
<reference evidence="1 2" key="1">
    <citation type="submission" date="2024-06" db="EMBL/GenBank/DDBJ databases">
        <title>Genomic Encyclopedia of Type Strains, Phase IV (KMG-IV): sequencing the most valuable type-strain genomes for metagenomic binning, comparative biology and taxonomic classification.</title>
        <authorList>
            <person name="Goeker M."/>
        </authorList>
    </citation>
    <scope>NUCLEOTIDE SEQUENCE [LARGE SCALE GENOMIC DNA]</scope>
    <source>
        <strain evidence="1 2">DSM 26128</strain>
    </source>
</reference>
<dbReference type="InterPro" id="IPR023214">
    <property type="entry name" value="HAD_sf"/>
</dbReference>
<dbReference type="InterPro" id="IPR041492">
    <property type="entry name" value="HAD_2"/>
</dbReference>
<dbReference type="InterPro" id="IPR050155">
    <property type="entry name" value="HAD-like_hydrolase_sf"/>
</dbReference>
<dbReference type="RefSeq" id="WP_354199297.1">
    <property type="nucleotide sequence ID" value="NZ_JBEPLW010000037.1"/>
</dbReference>
<dbReference type="PANTHER" id="PTHR43434:SF1">
    <property type="entry name" value="PHOSPHOGLYCOLATE PHOSPHATASE"/>
    <property type="match status" value="1"/>
</dbReference>
<dbReference type="Pfam" id="PF13419">
    <property type="entry name" value="HAD_2"/>
    <property type="match status" value="1"/>
</dbReference>
<dbReference type="NCBIfam" id="TIGR01549">
    <property type="entry name" value="HAD-SF-IA-v1"/>
    <property type="match status" value="1"/>
</dbReference>
<dbReference type="SFLD" id="SFLDS00003">
    <property type="entry name" value="Haloacid_Dehalogenase"/>
    <property type="match status" value="1"/>
</dbReference>
<dbReference type="EC" id="3.1.3.18" evidence="1"/>
<protein>
    <submittedName>
        <fullName evidence="1">Phosphoglycolate phosphatase</fullName>
        <ecNumber evidence="1">3.1.3.18</ecNumber>
    </submittedName>
</protein>